<comment type="pathway">
    <text evidence="1">Glycolipid biosynthesis; lipid IV(A) biosynthesis; lipid IV(A) from (3R)-3-hydroxytetradecanoyl-[acyl-carrier-protein] and UDP-N-acetyl-alpha-D-glucosamine: step 6/6.</text>
</comment>
<protein>
    <recommendedName>
        <fullName evidence="2">tetraacyldisaccharide 4'-kinase</fullName>
        <ecNumber evidence="2">2.7.1.130</ecNumber>
    </recommendedName>
</protein>
<dbReference type="GO" id="GO:0005524">
    <property type="term" value="F:ATP binding"/>
    <property type="evidence" value="ECO:0007669"/>
    <property type="project" value="UniProtKB-KW"/>
</dbReference>
<keyword evidence="5 10" id="KW-0808">Transferase</keyword>
<organism evidence="10">
    <name type="scientific">bioreactor metagenome</name>
    <dbReference type="NCBI Taxonomy" id="1076179"/>
    <lineage>
        <taxon>unclassified sequences</taxon>
        <taxon>metagenomes</taxon>
        <taxon>ecological metagenomes</taxon>
    </lineage>
</organism>
<keyword evidence="3" id="KW-0444">Lipid biosynthesis</keyword>
<keyword evidence="9" id="KW-0443">Lipid metabolism</keyword>
<gene>
    <name evidence="10" type="primary">lpxK_13</name>
    <name evidence="10" type="ORF">SDC9_158444</name>
</gene>
<dbReference type="EC" id="2.7.1.130" evidence="2"/>
<dbReference type="GO" id="GO:0009244">
    <property type="term" value="P:lipopolysaccharide core region biosynthetic process"/>
    <property type="evidence" value="ECO:0007669"/>
    <property type="project" value="TreeGrafter"/>
</dbReference>
<keyword evidence="8" id="KW-0067">ATP-binding</keyword>
<reference evidence="10" key="1">
    <citation type="submission" date="2019-08" db="EMBL/GenBank/DDBJ databases">
        <authorList>
            <person name="Kucharzyk K."/>
            <person name="Murdoch R.W."/>
            <person name="Higgins S."/>
            <person name="Loffler F."/>
        </authorList>
    </citation>
    <scope>NUCLEOTIDE SEQUENCE</scope>
</reference>
<evidence type="ECO:0000256" key="2">
    <source>
        <dbReference type="ARBA" id="ARBA00012071"/>
    </source>
</evidence>
<accession>A0A645FFJ2</accession>
<evidence type="ECO:0000256" key="6">
    <source>
        <dbReference type="ARBA" id="ARBA00022741"/>
    </source>
</evidence>
<evidence type="ECO:0000256" key="4">
    <source>
        <dbReference type="ARBA" id="ARBA00022556"/>
    </source>
</evidence>
<sequence>MKPSKNIVLIDSSRPIDRDHLLPLGRLRDLPEQIKRAHTVVVTKCPSEMDAADMFLWEQRLKMPAGVEVQFTTLKYADPLPVFPQEADKRYIYSKFAFLLTSIANPRHLRYHLLSFYKISSSLEFRDHHNFSNRDAGKIKRWALKDNKALIMTTEKDAQRLSALVQLPDEVKSRMFYLPVEVAPIGKAGSKL</sequence>
<dbReference type="GO" id="GO:0005886">
    <property type="term" value="C:plasma membrane"/>
    <property type="evidence" value="ECO:0007669"/>
    <property type="project" value="TreeGrafter"/>
</dbReference>
<dbReference type="UniPathway" id="UPA00359">
    <property type="reaction ID" value="UER00482"/>
</dbReference>
<evidence type="ECO:0000256" key="5">
    <source>
        <dbReference type="ARBA" id="ARBA00022679"/>
    </source>
</evidence>
<evidence type="ECO:0000256" key="3">
    <source>
        <dbReference type="ARBA" id="ARBA00022516"/>
    </source>
</evidence>
<evidence type="ECO:0000256" key="1">
    <source>
        <dbReference type="ARBA" id="ARBA00004870"/>
    </source>
</evidence>
<dbReference type="PANTHER" id="PTHR42724:SF1">
    <property type="entry name" value="TETRAACYLDISACCHARIDE 4'-KINASE, MITOCHONDRIAL-RELATED"/>
    <property type="match status" value="1"/>
</dbReference>
<keyword evidence="4" id="KW-0441">Lipid A biosynthesis</keyword>
<evidence type="ECO:0000256" key="9">
    <source>
        <dbReference type="ARBA" id="ARBA00023098"/>
    </source>
</evidence>
<dbReference type="InterPro" id="IPR003758">
    <property type="entry name" value="LpxK"/>
</dbReference>
<comment type="caution">
    <text evidence="10">The sequence shown here is derived from an EMBL/GenBank/DDBJ whole genome shotgun (WGS) entry which is preliminary data.</text>
</comment>
<dbReference type="AlphaFoldDB" id="A0A645FFJ2"/>
<dbReference type="PANTHER" id="PTHR42724">
    <property type="entry name" value="TETRAACYLDISACCHARIDE 4'-KINASE"/>
    <property type="match status" value="1"/>
</dbReference>
<evidence type="ECO:0000313" key="10">
    <source>
        <dbReference type="EMBL" id="MPN11143.1"/>
    </source>
</evidence>
<dbReference type="EMBL" id="VSSQ01057338">
    <property type="protein sequence ID" value="MPN11143.1"/>
    <property type="molecule type" value="Genomic_DNA"/>
</dbReference>
<dbReference type="GO" id="GO:0009245">
    <property type="term" value="P:lipid A biosynthetic process"/>
    <property type="evidence" value="ECO:0007669"/>
    <property type="project" value="UniProtKB-KW"/>
</dbReference>
<proteinExistence type="predicted"/>
<evidence type="ECO:0000256" key="8">
    <source>
        <dbReference type="ARBA" id="ARBA00022840"/>
    </source>
</evidence>
<evidence type="ECO:0000256" key="7">
    <source>
        <dbReference type="ARBA" id="ARBA00022777"/>
    </source>
</evidence>
<keyword evidence="7 10" id="KW-0418">Kinase</keyword>
<keyword evidence="6" id="KW-0547">Nucleotide-binding</keyword>
<dbReference type="GO" id="GO:0009029">
    <property type="term" value="F:lipid-A 4'-kinase activity"/>
    <property type="evidence" value="ECO:0007669"/>
    <property type="project" value="UniProtKB-EC"/>
</dbReference>
<dbReference type="Pfam" id="PF02606">
    <property type="entry name" value="LpxK"/>
    <property type="match status" value="1"/>
</dbReference>
<name>A0A645FFJ2_9ZZZZ</name>